<dbReference type="PANTHER" id="PTHR43163:SF6">
    <property type="entry name" value="DIPEPTIDE TRANSPORT SYSTEM PERMEASE PROTEIN DPPB-RELATED"/>
    <property type="match status" value="1"/>
</dbReference>
<dbReference type="GO" id="GO:0055085">
    <property type="term" value="P:transmembrane transport"/>
    <property type="evidence" value="ECO:0007669"/>
    <property type="project" value="InterPro"/>
</dbReference>
<dbReference type="SUPFAM" id="SSF161098">
    <property type="entry name" value="MetI-like"/>
    <property type="match status" value="1"/>
</dbReference>
<dbReference type="KEGG" id="tnu:BD01_1092"/>
<feature type="transmembrane region" description="Helical" evidence="7">
    <location>
        <begin position="309"/>
        <end position="334"/>
    </location>
</feature>
<dbReference type="PANTHER" id="PTHR43163">
    <property type="entry name" value="DIPEPTIDE TRANSPORT SYSTEM PERMEASE PROTEIN DPPB-RELATED"/>
    <property type="match status" value="1"/>
</dbReference>
<keyword evidence="5 7" id="KW-1133">Transmembrane helix</keyword>
<sequence length="340" mass="37806">MARGLGRYILIRALMIIPMILILYTIVFFFLRILPGNPILAVVGTKNIPPEQLKHLEHLAGLDKPLYVQYFDYLWKMLHGDLGVTLASPMGKPVSSYIALRLPATIELTIFAFTVSVLLGIATGVLGAVKKGTKTDTTMRVYSIVAYTLFIPWFGMMLQYLFGVKLHWLPTSGRIDPSITSFHPITGLYILDSIIQGNWTALGSVLEHLILPSLTLGIVLSGAYTRLVRNNLVDVLSQDFVRAYKARGVPDRKVLLYALKNAFIPVVTLMGLQFAILLGGAVLTETTFNWPGMGTFIMDRISYRDYNSIQGAVIVFAFFVGVISLIVDVIYALLDPRVEY</sequence>
<keyword evidence="10" id="KW-1185">Reference proteome</keyword>
<dbReference type="Pfam" id="PF00528">
    <property type="entry name" value="BPD_transp_1"/>
    <property type="match status" value="1"/>
</dbReference>
<keyword evidence="9" id="KW-0687">Ribonucleoprotein</keyword>
<evidence type="ECO:0000256" key="1">
    <source>
        <dbReference type="ARBA" id="ARBA00004651"/>
    </source>
</evidence>
<keyword evidence="9" id="KW-0689">Ribosomal protein</keyword>
<name>W8PL01_9EURY</name>
<evidence type="ECO:0000313" key="9">
    <source>
        <dbReference type="EMBL" id="AHL22709.1"/>
    </source>
</evidence>
<protein>
    <submittedName>
        <fullName evidence="9">Ribosomal protein S21</fullName>
    </submittedName>
</protein>
<dbReference type="InterPro" id="IPR035906">
    <property type="entry name" value="MetI-like_sf"/>
</dbReference>
<keyword evidence="4 7" id="KW-0812">Transmembrane</keyword>
<evidence type="ECO:0000256" key="5">
    <source>
        <dbReference type="ARBA" id="ARBA00022989"/>
    </source>
</evidence>
<evidence type="ECO:0000256" key="3">
    <source>
        <dbReference type="ARBA" id="ARBA00022475"/>
    </source>
</evidence>
<evidence type="ECO:0000313" key="10">
    <source>
        <dbReference type="Proteomes" id="UP000019434"/>
    </source>
</evidence>
<feature type="domain" description="ABC transmembrane type-1" evidence="8">
    <location>
        <begin position="102"/>
        <end position="331"/>
    </location>
</feature>
<dbReference type="RefSeq" id="WP_042690770.1">
    <property type="nucleotide sequence ID" value="NZ_CP007264.1"/>
</dbReference>
<feature type="transmembrane region" description="Helical" evidence="7">
    <location>
        <begin position="262"/>
        <end position="283"/>
    </location>
</feature>
<dbReference type="AlphaFoldDB" id="W8PL01"/>
<dbReference type="OrthoDB" id="44105at2157"/>
<dbReference type="GO" id="GO:0005840">
    <property type="term" value="C:ribosome"/>
    <property type="evidence" value="ECO:0007669"/>
    <property type="project" value="UniProtKB-KW"/>
</dbReference>
<feature type="transmembrane region" description="Helical" evidence="7">
    <location>
        <begin position="141"/>
        <end position="162"/>
    </location>
</feature>
<dbReference type="STRING" id="195522.BD01_1092"/>
<keyword evidence="3" id="KW-1003">Cell membrane</keyword>
<dbReference type="EMBL" id="CP007264">
    <property type="protein sequence ID" value="AHL22709.1"/>
    <property type="molecule type" value="Genomic_DNA"/>
</dbReference>
<dbReference type="HOGENOM" id="CLU_036879_0_3_2"/>
<dbReference type="InterPro" id="IPR000515">
    <property type="entry name" value="MetI-like"/>
</dbReference>
<dbReference type="Pfam" id="PF19300">
    <property type="entry name" value="BPD_transp_1_N"/>
    <property type="match status" value="1"/>
</dbReference>
<accession>W8PL01</accession>
<evidence type="ECO:0000256" key="4">
    <source>
        <dbReference type="ARBA" id="ARBA00022692"/>
    </source>
</evidence>
<reference evidence="9 10" key="1">
    <citation type="submission" date="2014-02" db="EMBL/GenBank/DDBJ databases">
        <title>Genome Sequence of an Hyperthermophilic Archaeon, Thermococcus nautili 30-1, producing viral vesicles.</title>
        <authorList>
            <person name="Oberto J."/>
            <person name="Gaudin M."/>
            <person name="Cossu M."/>
            <person name="Gorlas A."/>
            <person name="Slesarev A."/>
            <person name="Marguet E."/>
            <person name="Forterre P."/>
        </authorList>
    </citation>
    <scope>NUCLEOTIDE SEQUENCE [LARGE SCALE GENOMIC DNA]</scope>
    <source>
        <strain evidence="9 10">30-1</strain>
    </source>
</reference>
<dbReference type="PROSITE" id="PS50928">
    <property type="entry name" value="ABC_TM1"/>
    <property type="match status" value="1"/>
</dbReference>
<feature type="transmembrane region" description="Helical" evidence="7">
    <location>
        <begin position="9"/>
        <end position="31"/>
    </location>
</feature>
<dbReference type="Proteomes" id="UP000019434">
    <property type="component" value="Chromosome"/>
</dbReference>
<dbReference type="Gene3D" id="1.10.3720.10">
    <property type="entry name" value="MetI-like"/>
    <property type="match status" value="1"/>
</dbReference>
<dbReference type="CDD" id="cd06261">
    <property type="entry name" value="TM_PBP2"/>
    <property type="match status" value="1"/>
</dbReference>
<keyword evidence="2 7" id="KW-0813">Transport</keyword>
<dbReference type="eggNOG" id="arCOG00751">
    <property type="taxonomic scope" value="Archaea"/>
</dbReference>
<feature type="transmembrane region" description="Helical" evidence="7">
    <location>
        <begin position="110"/>
        <end position="129"/>
    </location>
</feature>
<evidence type="ECO:0000259" key="8">
    <source>
        <dbReference type="PROSITE" id="PS50928"/>
    </source>
</evidence>
<gene>
    <name evidence="9" type="ORF">BD01_1092</name>
</gene>
<keyword evidence="6 7" id="KW-0472">Membrane</keyword>
<organism evidence="9 10">
    <name type="scientific">Thermococcus nautili</name>
    <dbReference type="NCBI Taxonomy" id="195522"/>
    <lineage>
        <taxon>Archaea</taxon>
        <taxon>Methanobacteriati</taxon>
        <taxon>Methanobacteriota</taxon>
        <taxon>Thermococci</taxon>
        <taxon>Thermococcales</taxon>
        <taxon>Thermococcaceae</taxon>
        <taxon>Thermococcus</taxon>
    </lineage>
</organism>
<dbReference type="GeneID" id="24957418"/>
<dbReference type="InterPro" id="IPR045621">
    <property type="entry name" value="BPD_transp_1_N"/>
</dbReference>
<evidence type="ECO:0000256" key="7">
    <source>
        <dbReference type="RuleBase" id="RU363032"/>
    </source>
</evidence>
<proteinExistence type="inferred from homology"/>
<comment type="similarity">
    <text evidence="7">Belongs to the binding-protein-dependent transport system permease family.</text>
</comment>
<dbReference type="GO" id="GO:0005886">
    <property type="term" value="C:plasma membrane"/>
    <property type="evidence" value="ECO:0007669"/>
    <property type="project" value="UniProtKB-SubCell"/>
</dbReference>
<comment type="subcellular location">
    <subcellularLocation>
        <location evidence="1 7">Cell membrane</location>
        <topology evidence="1 7">Multi-pass membrane protein</topology>
    </subcellularLocation>
</comment>
<evidence type="ECO:0000256" key="6">
    <source>
        <dbReference type="ARBA" id="ARBA00023136"/>
    </source>
</evidence>
<feature type="transmembrane region" description="Helical" evidence="7">
    <location>
        <begin position="209"/>
        <end position="228"/>
    </location>
</feature>
<evidence type="ECO:0000256" key="2">
    <source>
        <dbReference type="ARBA" id="ARBA00022448"/>
    </source>
</evidence>